<evidence type="ECO:0000313" key="2">
    <source>
        <dbReference type="EMBL" id="KAJ7696201.1"/>
    </source>
</evidence>
<feature type="domain" description="Conserved oligomeric Golgi complex subunit 3 C-terminal" evidence="1">
    <location>
        <begin position="22"/>
        <end position="191"/>
    </location>
</feature>
<dbReference type="GO" id="GO:0007030">
    <property type="term" value="P:Golgi organization"/>
    <property type="evidence" value="ECO:0007669"/>
    <property type="project" value="TreeGrafter"/>
</dbReference>
<dbReference type="AlphaFoldDB" id="A0AAD7DPF9"/>
<comment type="caution">
    <text evidence="2">The sequence shown here is derived from an EMBL/GenBank/DDBJ whole genome shotgun (WGS) entry which is preliminary data.</text>
</comment>
<dbReference type="Proteomes" id="UP001221757">
    <property type="component" value="Unassembled WGS sequence"/>
</dbReference>
<dbReference type="EMBL" id="JARKIE010000035">
    <property type="protein sequence ID" value="KAJ7696201.1"/>
    <property type="molecule type" value="Genomic_DNA"/>
</dbReference>
<evidence type="ECO:0000313" key="3">
    <source>
        <dbReference type="Proteomes" id="UP001221757"/>
    </source>
</evidence>
<reference evidence="2" key="1">
    <citation type="submission" date="2023-03" db="EMBL/GenBank/DDBJ databases">
        <title>Massive genome expansion in bonnet fungi (Mycena s.s.) driven by repeated elements and novel gene families across ecological guilds.</title>
        <authorList>
            <consortium name="Lawrence Berkeley National Laboratory"/>
            <person name="Harder C.B."/>
            <person name="Miyauchi S."/>
            <person name="Viragh M."/>
            <person name="Kuo A."/>
            <person name="Thoen E."/>
            <person name="Andreopoulos B."/>
            <person name="Lu D."/>
            <person name="Skrede I."/>
            <person name="Drula E."/>
            <person name="Henrissat B."/>
            <person name="Morin E."/>
            <person name="Kohler A."/>
            <person name="Barry K."/>
            <person name="LaButti K."/>
            <person name="Morin E."/>
            <person name="Salamov A."/>
            <person name="Lipzen A."/>
            <person name="Mereny Z."/>
            <person name="Hegedus B."/>
            <person name="Baldrian P."/>
            <person name="Stursova M."/>
            <person name="Weitz H."/>
            <person name="Taylor A."/>
            <person name="Grigoriev I.V."/>
            <person name="Nagy L.G."/>
            <person name="Martin F."/>
            <person name="Kauserud H."/>
        </authorList>
    </citation>
    <scope>NUCLEOTIDE SEQUENCE</scope>
    <source>
        <strain evidence="2">CBHHK067</strain>
    </source>
</reference>
<dbReference type="InterPro" id="IPR048685">
    <property type="entry name" value="COG3_C"/>
</dbReference>
<gene>
    <name evidence="2" type="ORF">B0H17DRAFT_1198129</name>
</gene>
<dbReference type="PANTHER" id="PTHR13302:SF8">
    <property type="entry name" value="CONSERVED OLIGOMERIC GOLGI COMPLEX SUBUNIT 3"/>
    <property type="match status" value="1"/>
</dbReference>
<organism evidence="2 3">
    <name type="scientific">Mycena rosella</name>
    <name type="common">Pink bonnet</name>
    <name type="synonym">Agaricus rosellus</name>
    <dbReference type="NCBI Taxonomy" id="1033263"/>
    <lineage>
        <taxon>Eukaryota</taxon>
        <taxon>Fungi</taxon>
        <taxon>Dikarya</taxon>
        <taxon>Basidiomycota</taxon>
        <taxon>Agaricomycotina</taxon>
        <taxon>Agaricomycetes</taxon>
        <taxon>Agaricomycetidae</taxon>
        <taxon>Agaricales</taxon>
        <taxon>Marasmiineae</taxon>
        <taxon>Mycenaceae</taxon>
        <taxon>Mycena</taxon>
    </lineage>
</organism>
<dbReference type="GO" id="GO:0016020">
    <property type="term" value="C:membrane"/>
    <property type="evidence" value="ECO:0007669"/>
    <property type="project" value="InterPro"/>
</dbReference>
<dbReference type="InterPro" id="IPR007265">
    <property type="entry name" value="COG_su3"/>
</dbReference>
<dbReference type="GO" id="GO:0017119">
    <property type="term" value="C:Golgi transport complex"/>
    <property type="evidence" value="ECO:0007669"/>
    <property type="project" value="TreeGrafter"/>
</dbReference>
<proteinExistence type="predicted"/>
<name>A0AAD7DPF9_MYCRO</name>
<dbReference type="GO" id="GO:0005801">
    <property type="term" value="C:cis-Golgi network"/>
    <property type="evidence" value="ECO:0007669"/>
    <property type="project" value="InterPro"/>
</dbReference>
<dbReference type="Pfam" id="PF20671">
    <property type="entry name" value="COG3_C"/>
    <property type="match status" value="1"/>
</dbReference>
<protein>
    <recommendedName>
        <fullName evidence="1">Conserved oligomeric Golgi complex subunit 3 C-terminal domain-containing protein</fullName>
    </recommendedName>
</protein>
<evidence type="ECO:0000259" key="1">
    <source>
        <dbReference type="Pfam" id="PF20671"/>
    </source>
</evidence>
<accession>A0AAD7DPF9</accession>
<dbReference type="GO" id="GO:0006891">
    <property type="term" value="P:intra-Golgi vesicle-mediated transport"/>
    <property type="evidence" value="ECO:0007669"/>
    <property type="project" value="TreeGrafter"/>
</dbReference>
<keyword evidence="3" id="KW-1185">Reference proteome</keyword>
<dbReference type="GO" id="GO:0006886">
    <property type="term" value="P:intracellular protein transport"/>
    <property type="evidence" value="ECO:0007669"/>
    <property type="project" value="InterPro"/>
</dbReference>
<dbReference type="PANTHER" id="PTHR13302">
    <property type="entry name" value="CONSERVED OLIGOMERIC GOLGI COMPLEX COMPONENT 3"/>
    <property type="match status" value="1"/>
</dbReference>
<sequence>MLLSIILTNAKMGKLLGTDTGTTHAGCSYPKQLCTNKFKLYQAFFRSGKEQLYRYLETLCDYLYDDLRLHILHELCLPVLCEVCTVLQVLMVLDATTPNALSDDKDGEPFIELDQLHMHKPACSSRHRWYYTPMPMDLTYPDKLWDASGMPAPVMTVEKKTEREVEKERLLRLLALDDTQGVWFPPLQMSI</sequence>